<dbReference type="AlphaFoldDB" id="A0A6P8BHF5"/>
<dbReference type="Pfam" id="PF00109">
    <property type="entry name" value="ketoacyl-synt"/>
    <property type="match status" value="1"/>
</dbReference>
<dbReference type="RefSeq" id="XP_030986733.1">
    <property type="nucleotide sequence ID" value="XM_031122667.1"/>
</dbReference>
<dbReference type="InterPro" id="IPR050091">
    <property type="entry name" value="PKS_NRPS_Biosynth_Enz"/>
</dbReference>
<dbReference type="Pfam" id="PF02801">
    <property type="entry name" value="Ketoacyl-synt_C"/>
    <property type="match status" value="1"/>
</dbReference>
<dbReference type="SMART" id="SM00825">
    <property type="entry name" value="PKS_KS"/>
    <property type="match status" value="1"/>
</dbReference>
<keyword evidence="1" id="KW-0596">Phosphopantetheine</keyword>
<dbReference type="PANTHER" id="PTHR43775">
    <property type="entry name" value="FATTY ACID SYNTHASE"/>
    <property type="match status" value="1"/>
</dbReference>
<reference evidence="7" key="2">
    <citation type="submission" date="2019-10" db="EMBL/GenBank/DDBJ databases">
        <authorList>
            <consortium name="NCBI Genome Project"/>
        </authorList>
    </citation>
    <scope>NUCLEOTIDE SEQUENCE</scope>
    <source>
        <strain evidence="7">NI907</strain>
    </source>
</reference>
<reference evidence="7" key="1">
    <citation type="journal article" date="2019" name="Mol. Biol. Evol.">
        <title>Blast fungal genomes show frequent chromosomal changes, gene gains and losses, and effector gene turnover.</title>
        <authorList>
            <person name="Gomez Luciano L.B."/>
            <person name="Jason Tsai I."/>
            <person name="Chuma I."/>
            <person name="Tosa Y."/>
            <person name="Chen Y.H."/>
            <person name="Li J.Y."/>
            <person name="Li M.Y."/>
            <person name="Jade Lu M.Y."/>
            <person name="Nakayashiki H."/>
            <person name="Li W.H."/>
        </authorList>
    </citation>
    <scope>NUCLEOTIDE SEQUENCE</scope>
    <source>
        <strain evidence="7">NI907</strain>
    </source>
</reference>
<gene>
    <name evidence="7" type="ORF">PgNI_02605</name>
</gene>
<dbReference type="InterPro" id="IPR020841">
    <property type="entry name" value="PKS_Beta-ketoAc_synthase_dom"/>
</dbReference>
<name>A0A6P8BHF5_PYRGI</name>
<accession>A0A6P8BHF5</accession>
<dbReference type="GO" id="GO:0044550">
    <property type="term" value="P:secondary metabolite biosynthetic process"/>
    <property type="evidence" value="ECO:0007669"/>
    <property type="project" value="TreeGrafter"/>
</dbReference>
<keyword evidence="6" id="KW-1185">Reference proteome</keyword>
<dbReference type="PROSITE" id="PS00606">
    <property type="entry name" value="KS3_1"/>
    <property type="match status" value="1"/>
</dbReference>
<feature type="domain" description="Ketosynthase family 3 (KS3)" evidence="5">
    <location>
        <begin position="142"/>
        <end position="536"/>
    </location>
</feature>
<dbReference type="InterPro" id="IPR014030">
    <property type="entry name" value="Ketoacyl_synth_N"/>
</dbReference>
<dbReference type="InterPro" id="IPR016039">
    <property type="entry name" value="Thiolase-like"/>
</dbReference>
<comment type="similarity">
    <text evidence="4">Belongs to the thiolase-like superfamily. Beta-ketoacyl-ACP synthases family.</text>
</comment>
<dbReference type="CDD" id="cd00833">
    <property type="entry name" value="PKS"/>
    <property type="match status" value="1"/>
</dbReference>
<evidence type="ECO:0000256" key="4">
    <source>
        <dbReference type="RuleBase" id="RU003694"/>
    </source>
</evidence>
<dbReference type="GO" id="GO:0004315">
    <property type="term" value="F:3-oxoacyl-[acyl-carrier-protein] synthase activity"/>
    <property type="evidence" value="ECO:0007669"/>
    <property type="project" value="InterPro"/>
</dbReference>
<evidence type="ECO:0000256" key="1">
    <source>
        <dbReference type="ARBA" id="ARBA00022450"/>
    </source>
</evidence>
<evidence type="ECO:0000256" key="3">
    <source>
        <dbReference type="ARBA" id="ARBA00022679"/>
    </source>
</evidence>
<proteinExistence type="inferred from homology"/>
<organism evidence="6 7">
    <name type="scientific">Pyricularia grisea</name>
    <name type="common">Crabgrass-specific blast fungus</name>
    <name type="synonym">Magnaporthe grisea</name>
    <dbReference type="NCBI Taxonomy" id="148305"/>
    <lineage>
        <taxon>Eukaryota</taxon>
        <taxon>Fungi</taxon>
        <taxon>Dikarya</taxon>
        <taxon>Ascomycota</taxon>
        <taxon>Pezizomycotina</taxon>
        <taxon>Sordariomycetes</taxon>
        <taxon>Sordariomycetidae</taxon>
        <taxon>Magnaporthales</taxon>
        <taxon>Pyriculariaceae</taxon>
        <taxon>Pyricularia</taxon>
    </lineage>
</organism>
<dbReference type="Proteomes" id="UP000515153">
    <property type="component" value="Unplaced"/>
</dbReference>
<evidence type="ECO:0000313" key="7">
    <source>
        <dbReference type="RefSeq" id="XP_030986733.1"/>
    </source>
</evidence>
<dbReference type="InterPro" id="IPR018201">
    <property type="entry name" value="Ketoacyl_synth_AS"/>
</dbReference>
<evidence type="ECO:0000259" key="5">
    <source>
        <dbReference type="PROSITE" id="PS52004"/>
    </source>
</evidence>
<dbReference type="GO" id="GO:0006633">
    <property type="term" value="P:fatty acid biosynthetic process"/>
    <property type="evidence" value="ECO:0007669"/>
    <property type="project" value="InterPro"/>
</dbReference>
<evidence type="ECO:0000313" key="6">
    <source>
        <dbReference type="Proteomes" id="UP000515153"/>
    </source>
</evidence>
<dbReference type="GeneID" id="41957578"/>
<keyword evidence="2" id="KW-0597">Phosphoprotein</keyword>
<evidence type="ECO:0000256" key="2">
    <source>
        <dbReference type="ARBA" id="ARBA00022553"/>
    </source>
</evidence>
<sequence>MLSIQTYPTGTGHDPRNARYLDGLLALVAENKGFDMPGAESLKVPVQSSWNGERLLSKIPSELARDVLGNILCGRCEWYKVVEAVAQRIRDIPSHSFLLLGGYDCVPVEPFHQLSLKITKIDLVQTLRELEQKRAELASYSDDTVVIVGAACRLPGASNLDELWNVLESGVSKCEEVRPDRIPINNSYRTTLDPKWFANFVNGVDQFDNELFGISYSEAAWIDPQQRILLELPYEALDSHGHFGHRSYSREAGENVACFIGGTLFEYNEHTSTQAPTSYSAIGTMQAFQCGRISHHFGWYGPSETIDTACSSSLVAISRAVSAVRSGESSMAVAGSANILGGLNYYLDLGKACFLSPTGQCKAFDATVEGYCRADGAGVIVLKRLKDAVASGDEILAVIPAVGTNQGGLSKSITLPDCKAQQQLYRRVVNSAGLQPKDISYVECHGIGTQAGDPNEINGLRALFGDGDREKKLFIGSVKGNISHVKAAAGVSGLIKVLAILRQYKIPPQASLQNVNPKIGDLEPFKMAIPSGAVQL</sequence>
<protein>
    <recommendedName>
        <fullName evidence="5">Ketosynthase family 3 (KS3) domain-containing protein</fullName>
    </recommendedName>
</protein>
<dbReference type="SUPFAM" id="SSF53901">
    <property type="entry name" value="Thiolase-like"/>
    <property type="match status" value="1"/>
</dbReference>
<dbReference type="KEGG" id="pgri:PgNI_02605"/>
<dbReference type="PROSITE" id="PS52004">
    <property type="entry name" value="KS3_2"/>
    <property type="match status" value="1"/>
</dbReference>
<reference evidence="7" key="3">
    <citation type="submission" date="2025-08" db="UniProtKB">
        <authorList>
            <consortium name="RefSeq"/>
        </authorList>
    </citation>
    <scope>IDENTIFICATION</scope>
    <source>
        <strain evidence="7">NI907</strain>
    </source>
</reference>
<keyword evidence="3 4" id="KW-0808">Transferase</keyword>
<dbReference type="PANTHER" id="PTHR43775:SF21">
    <property type="entry name" value="NON-REDUCING POLYKETIDE SYNTHASE AUSA-RELATED"/>
    <property type="match status" value="1"/>
</dbReference>
<dbReference type="InterPro" id="IPR014031">
    <property type="entry name" value="Ketoacyl_synth_C"/>
</dbReference>
<dbReference type="Gene3D" id="3.40.47.10">
    <property type="match status" value="1"/>
</dbReference>
<dbReference type="GO" id="GO:0004312">
    <property type="term" value="F:fatty acid synthase activity"/>
    <property type="evidence" value="ECO:0007669"/>
    <property type="project" value="TreeGrafter"/>
</dbReference>